<keyword evidence="1" id="KW-1133">Transmembrane helix</keyword>
<sequence>MSKNTKKLWMTLSVICFLIGVAVWLPNLLLGKAYSYYLLTFVINPVGILFGYLGRSKAAMISNLVMANSFFILMFFGYLISAIFRGQP</sequence>
<feature type="transmembrane region" description="Helical" evidence="1">
    <location>
        <begin position="34"/>
        <end position="53"/>
    </location>
</feature>
<feature type="transmembrane region" description="Helical" evidence="1">
    <location>
        <begin position="65"/>
        <end position="84"/>
    </location>
</feature>
<evidence type="ECO:0000313" key="3">
    <source>
        <dbReference type="Proteomes" id="UP001148125"/>
    </source>
</evidence>
<name>A0ABT5VLR7_9BACI</name>
<keyword evidence="1" id="KW-0812">Transmembrane</keyword>
<proteinExistence type="predicted"/>
<organism evidence="2 3">
    <name type="scientific">Alkalihalobacterium chitinilyticum</name>
    <dbReference type="NCBI Taxonomy" id="2980103"/>
    <lineage>
        <taxon>Bacteria</taxon>
        <taxon>Bacillati</taxon>
        <taxon>Bacillota</taxon>
        <taxon>Bacilli</taxon>
        <taxon>Bacillales</taxon>
        <taxon>Bacillaceae</taxon>
        <taxon>Alkalihalobacterium</taxon>
    </lineage>
</organism>
<dbReference type="EMBL" id="JAOTPO010000027">
    <property type="protein sequence ID" value="MDE5416176.1"/>
    <property type="molecule type" value="Genomic_DNA"/>
</dbReference>
<keyword evidence="3" id="KW-1185">Reference proteome</keyword>
<feature type="transmembrane region" description="Helical" evidence="1">
    <location>
        <begin position="7"/>
        <end position="28"/>
    </location>
</feature>
<gene>
    <name evidence="2" type="ORF">N7Z68_22995</name>
</gene>
<dbReference type="Proteomes" id="UP001148125">
    <property type="component" value="Unassembled WGS sequence"/>
</dbReference>
<accession>A0ABT5VLR7</accession>
<keyword evidence="1" id="KW-0472">Membrane</keyword>
<dbReference type="RefSeq" id="WP_275120762.1">
    <property type="nucleotide sequence ID" value="NZ_JAOTPO010000027.1"/>
</dbReference>
<protein>
    <submittedName>
        <fullName evidence="2">Uncharacterized protein</fullName>
    </submittedName>
</protein>
<evidence type="ECO:0000313" key="2">
    <source>
        <dbReference type="EMBL" id="MDE5416176.1"/>
    </source>
</evidence>
<evidence type="ECO:0000256" key="1">
    <source>
        <dbReference type="SAM" id="Phobius"/>
    </source>
</evidence>
<reference evidence="2" key="1">
    <citation type="submission" date="2024-05" db="EMBL/GenBank/DDBJ databases">
        <title>Alkalihalobacillus sp. strain MEB203 novel alkaliphilic bacterium from Lonar Lake, India.</title>
        <authorList>
            <person name="Joshi A."/>
            <person name="Thite S."/>
            <person name="Mengade P."/>
        </authorList>
    </citation>
    <scope>NUCLEOTIDE SEQUENCE</scope>
    <source>
        <strain evidence="2">MEB 203</strain>
    </source>
</reference>
<comment type="caution">
    <text evidence="2">The sequence shown here is derived from an EMBL/GenBank/DDBJ whole genome shotgun (WGS) entry which is preliminary data.</text>
</comment>